<evidence type="ECO:0000313" key="2">
    <source>
        <dbReference type="Proteomes" id="UP000260773"/>
    </source>
</evidence>
<evidence type="ECO:0008006" key="3">
    <source>
        <dbReference type="Google" id="ProtNLM"/>
    </source>
</evidence>
<dbReference type="SUPFAM" id="SSF103642">
    <property type="entry name" value="Sec-C motif"/>
    <property type="match status" value="1"/>
</dbReference>
<protein>
    <recommendedName>
        <fullName evidence="3">SEC-C domain-containing protein</fullName>
    </recommendedName>
</protein>
<evidence type="ECO:0000313" key="1">
    <source>
        <dbReference type="EMBL" id="RGB79722.1"/>
    </source>
</evidence>
<organism evidence="1 2">
    <name type="scientific">Coprococcus catus</name>
    <dbReference type="NCBI Taxonomy" id="116085"/>
    <lineage>
        <taxon>Bacteria</taxon>
        <taxon>Bacillati</taxon>
        <taxon>Bacillota</taxon>
        <taxon>Clostridia</taxon>
        <taxon>Lachnospirales</taxon>
        <taxon>Lachnospiraceae</taxon>
        <taxon>Coprococcus</taxon>
    </lineage>
</organism>
<dbReference type="Gene3D" id="3.10.450.50">
    <property type="match status" value="1"/>
</dbReference>
<dbReference type="AlphaFoldDB" id="A0A3E2TN19"/>
<sequence>MENGKYTFWRKDTFSQKGGIFTSKKVYPNDPCPCGSGKKYKLCCKGKQDDADFVNPLNLLDNYKLIRKESRIKQCLHPNNEECSEKIIGAHSIQNNKILKRISSNGMVFMPCPKPDNPFAPMTSYGRKEATVFTGFCGHHDKTLFQPIEDRDFEKTEEQVFLYTYRCFALEYHKKQEVKKMEQIIFAKRPSLVNMPDAEDPFKGNKMAIEDFIEDKKIFDKAILEKDYSVLTSIIWEFDKAVKFACTGFEALQYDLNNRRVQDLLDFSKPAQHVYVCVFPENEKTYCIISWFKKNDGMFSSYYEQLNGLDEVKKRNFINNLLPMISENLVVNPEAWEKLSQSQKNEFGSYVWGMETIAQEMGIKVDRTEAPSYDMFEL</sequence>
<dbReference type="Proteomes" id="UP000260773">
    <property type="component" value="Unassembled WGS sequence"/>
</dbReference>
<dbReference type="EMBL" id="QVEP01000020">
    <property type="protein sequence ID" value="RGB79722.1"/>
    <property type="molecule type" value="Genomic_DNA"/>
</dbReference>
<proteinExistence type="predicted"/>
<comment type="caution">
    <text evidence="1">The sequence shown here is derived from an EMBL/GenBank/DDBJ whole genome shotgun (WGS) entry which is preliminary data.</text>
</comment>
<dbReference type="InterPro" id="IPR004027">
    <property type="entry name" value="SEC_C_motif"/>
</dbReference>
<name>A0A3E2TN19_9FIRM</name>
<dbReference type="Pfam" id="PF02810">
    <property type="entry name" value="SEC-C"/>
    <property type="match status" value="1"/>
</dbReference>
<reference evidence="1 2" key="1">
    <citation type="submission" date="2018-08" db="EMBL/GenBank/DDBJ databases">
        <title>A genome reference for cultivated species of the human gut microbiota.</title>
        <authorList>
            <person name="Zou Y."/>
            <person name="Xue W."/>
            <person name="Luo G."/>
        </authorList>
    </citation>
    <scope>NUCLEOTIDE SEQUENCE [LARGE SCALE GENOMIC DNA]</scope>
    <source>
        <strain evidence="1 2">AF45-17</strain>
    </source>
</reference>
<accession>A0A3E2TN19</accession>
<gene>
    <name evidence="1" type="ORF">DW070_09290</name>
</gene>